<keyword evidence="2" id="KW-1185">Reference proteome</keyword>
<name>A0A392UUQ6_9FABA</name>
<evidence type="ECO:0000313" key="1">
    <source>
        <dbReference type="EMBL" id="MCI78943.1"/>
    </source>
</evidence>
<evidence type="ECO:0000313" key="2">
    <source>
        <dbReference type="Proteomes" id="UP000265520"/>
    </source>
</evidence>
<reference evidence="1 2" key="1">
    <citation type="journal article" date="2018" name="Front. Plant Sci.">
        <title>Red Clover (Trifolium pratense) and Zigzag Clover (T. medium) - A Picture of Genomic Similarities and Differences.</title>
        <authorList>
            <person name="Dluhosova J."/>
            <person name="Istvanek J."/>
            <person name="Nedelnik J."/>
            <person name="Repkova J."/>
        </authorList>
    </citation>
    <scope>NUCLEOTIDE SEQUENCE [LARGE SCALE GENOMIC DNA]</scope>
    <source>
        <strain evidence="2">cv. 10/8</strain>
        <tissue evidence="1">Leaf</tissue>
    </source>
</reference>
<gene>
    <name evidence="1" type="ORF">A2U01_0100214</name>
</gene>
<dbReference type="Proteomes" id="UP000265520">
    <property type="component" value="Unassembled WGS sequence"/>
</dbReference>
<organism evidence="1 2">
    <name type="scientific">Trifolium medium</name>
    <dbReference type="NCBI Taxonomy" id="97028"/>
    <lineage>
        <taxon>Eukaryota</taxon>
        <taxon>Viridiplantae</taxon>
        <taxon>Streptophyta</taxon>
        <taxon>Embryophyta</taxon>
        <taxon>Tracheophyta</taxon>
        <taxon>Spermatophyta</taxon>
        <taxon>Magnoliopsida</taxon>
        <taxon>eudicotyledons</taxon>
        <taxon>Gunneridae</taxon>
        <taxon>Pentapetalae</taxon>
        <taxon>rosids</taxon>
        <taxon>fabids</taxon>
        <taxon>Fabales</taxon>
        <taxon>Fabaceae</taxon>
        <taxon>Papilionoideae</taxon>
        <taxon>50 kb inversion clade</taxon>
        <taxon>NPAAA clade</taxon>
        <taxon>Hologalegina</taxon>
        <taxon>IRL clade</taxon>
        <taxon>Trifolieae</taxon>
        <taxon>Trifolium</taxon>
    </lineage>
</organism>
<protein>
    <submittedName>
        <fullName evidence="1">Uncharacterized protein</fullName>
    </submittedName>
</protein>
<accession>A0A392UUQ6</accession>
<dbReference type="EMBL" id="LXQA010962460">
    <property type="protein sequence ID" value="MCI78943.1"/>
    <property type="molecule type" value="Genomic_DNA"/>
</dbReference>
<proteinExistence type="predicted"/>
<sequence length="19" mass="2038">MSATPNPNPTPNAEEDKKP</sequence>
<feature type="non-terminal residue" evidence="1">
    <location>
        <position position="19"/>
    </location>
</feature>
<dbReference type="AlphaFoldDB" id="A0A392UUQ6"/>
<comment type="caution">
    <text evidence="1">The sequence shown here is derived from an EMBL/GenBank/DDBJ whole genome shotgun (WGS) entry which is preliminary data.</text>
</comment>